<dbReference type="Gene3D" id="1.20.1280.50">
    <property type="match status" value="1"/>
</dbReference>
<keyword evidence="2" id="KW-1185">Reference proteome</keyword>
<proteinExistence type="predicted"/>
<dbReference type="EMBL" id="JARJLG010000022">
    <property type="protein sequence ID" value="KAJ7771068.1"/>
    <property type="molecule type" value="Genomic_DNA"/>
</dbReference>
<comment type="caution">
    <text evidence="1">The sequence shown here is derived from an EMBL/GenBank/DDBJ whole genome shotgun (WGS) entry which is preliminary data.</text>
</comment>
<evidence type="ECO:0008006" key="3">
    <source>
        <dbReference type="Google" id="ProtNLM"/>
    </source>
</evidence>
<accession>A0AAD7JSI6</accession>
<protein>
    <recommendedName>
        <fullName evidence="3">F-box domain-containing protein</fullName>
    </recommendedName>
</protein>
<evidence type="ECO:0000313" key="2">
    <source>
        <dbReference type="Proteomes" id="UP001215280"/>
    </source>
</evidence>
<evidence type="ECO:0000313" key="1">
    <source>
        <dbReference type="EMBL" id="KAJ7771068.1"/>
    </source>
</evidence>
<name>A0AAD7JSI6_9AGAR</name>
<gene>
    <name evidence="1" type="ORF">DFH07DRAFT_240437</name>
</gene>
<reference evidence="1" key="1">
    <citation type="submission" date="2023-03" db="EMBL/GenBank/DDBJ databases">
        <title>Massive genome expansion in bonnet fungi (Mycena s.s.) driven by repeated elements and novel gene families across ecological guilds.</title>
        <authorList>
            <consortium name="Lawrence Berkeley National Laboratory"/>
            <person name="Harder C.B."/>
            <person name="Miyauchi S."/>
            <person name="Viragh M."/>
            <person name="Kuo A."/>
            <person name="Thoen E."/>
            <person name="Andreopoulos B."/>
            <person name="Lu D."/>
            <person name="Skrede I."/>
            <person name="Drula E."/>
            <person name="Henrissat B."/>
            <person name="Morin E."/>
            <person name="Kohler A."/>
            <person name="Barry K."/>
            <person name="LaButti K."/>
            <person name="Morin E."/>
            <person name="Salamov A."/>
            <person name="Lipzen A."/>
            <person name="Mereny Z."/>
            <person name="Hegedus B."/>
            <person name="Baldrian P."/>
            <person name="Stursova M."/>
            <person name="Weitz H."/>
            <person name="Taylor A."/>
            <person name="Grigoriev I.V."/>
            <person name="Nagy L.G."/>
            <person name="Martin F."/>
            <person name="Kauserud H."/>
        </authorList>
    </citation>
    <scope>NUCLEOTIDE SEQUENCE</scope>
    <source>
        <strain evidence="1">CBHHK188m</strain>
    </source>
</reference>
<dbReference type="AlphaFoldDB" id="A0AAD7JSI6"/>
<organism evidence="1 2">
    <name type="scientific">Mycena maculata</name>
    <dbReference type="NCBI Taxonomy" id="230809"/>
    <lineage>
        <taxon>Eukaryota</taxon>
        <taxon>Fungi</taxon>
        <taxon>Dikarya</taxon>
        <taxon>Basidiomycota</taxon>
        <taxon>Agaricomycotina</taxon>
        <taxon>Agaricomycetes</taxon>
        <taxon>Agaricomycetidae</taxon>
        <taxon>Agaricales</taxon>
        <taxon>Marasmiineae</taxon>
        <taxon>Mycenaceae</taxon>
        <taxon>Mycena</taxon>
    </lineage>
</organism>
<sequence>MTQISDLPVEILAEIFIHCLPQEVDEGLRAHIFSTSHTSTSVVLSKICRSWRDISLTTPRLWSTLYLNLDSSPTKSEKKFNSIVDRWIGRARLLPLSVIIGAVDNLDYRCTPLMNSIISRSAHRLCSLQILSSDDFFPKLKCVGPFPALEMVTLSWVGPPHNHTIQLFGDAPQLREIRLEDYAVDSFFVLPWHNLTTFTGEISSLDIFRLAPGLIKASGFDYLRGTLLLRP</sequence>
<dbReference type="Proteomes" id="UP001215280">
    <property type="component" value="Unassembled WGS sequence"/>
</dbReference>